<dbReference type="GO" id="GO:0003677">
    <property type="term" value="F:DNA binding"/>
    <property type="evidence" value="ECO:0007669"/>
    <property type="project" value="InterPro"/>
</dbReference>
<evidence type="ECO:0000256" key="1">
    <source>
        <dbReference type="ARBA" id="ARBA00023172"/>
    </source>
</evidence>
<evidence type="ECO:0008006" key="4">
    <source>
        <dbReference type="Google" id="ProtNLM"/>
    </source>
</evidence>
<dbReference type="SUPFAM" id="SSF56349">
    <property type="entry name" value="DNA breaking-rejoining enzymes"/>
    <property type="match status" value="1"/>
</dbReference>
<name>A0A9P7CG55_RHIOR</name>
<organism evidence="2 3">
    <name type="scientific">Rhizopus oryzae</name>
    <name type="common">Mucormycosis agent</name>
    <name type="synonym">Rhizopus arrhizus var. delemar</name>
    <dbReference type="NCBI Taxonomy" id="64495"/>
    <lineage>
        <taxon>Eukaryota</taxon>
        <taxon>Fungi</taxon>
        <taxon>Fungi incertae sedis</taxon>
        <taxon>Mucoromycota</taxon>
        <taxon>Mucoromycotina</taxon>
        <taxon>Mucoromycetes</taxon>
        <taxon>Mucorales</taxon>
        <taxon>Mucorineae</taxon>
        <taxon>Rhizopodaceae</taxon>
        <taxon>Rhizopus</taxon>
    </lineage>
</organism>
<keyword evidence="1" id="KW-0233">DNA recombination</keyword>
<proteinExistence type="predicted"/>
<sequence length="213" mass="24768">MGDINNNEPERFLTAADAFALFKRLQIEERIRKDEERHGSDLPLEISEYLDSMPTYELKEEFTRFKKQVARYRNDNWNKQHQINKEIIPELNKWNTTKETTVANWVKDIMKQAGIDTEKYGPHSIRSAASTKAVEKGHSIENVKQHANWSRNTQTFERFYCKPTTTLTLGSQITNSIFSTENLTILEAGAEAIEIVLGMTNNYIIKFELFFIV</sequence>
<dbReference type="OrthoDB" id="2221171at2759"/>
<dbReference type="Gene3D" id="1.10.443.10">
    <property type="entry name" value="Intergrase catalytic core"/>
    <property type="match status" value="1"/>
</dbReference>
<evidence type="ECO:0000313" key="3">
    <source>
        <dbReference type="Proteomes" id="UP000717996"/>
    </source>
</evidence>
<dbReference type="Proteomes" id="UP000717996">
    <property type="component" value="Unassembled WGS sequence"/>
</dbReference>
<dbReference type="GO" id="GO:0006310">
    <property type="term" value="P:DNA recombination"/>
    <property type="evidence" value="ECO:0007669"/>
    <property type="project" value="UniProtKB-KW"/>
</dbReference>
<accession>A0A9P7CG55</accession>
<gene>
    <name evidence="2" type="ORF">G6F51_001653</name>
</gene>
<protein>
    <recommendedName>
        <fullName evidence="4">Tyr recombinase domain-containing protein</fullName>
    </recommendedName>
</protein>
<dbReference type="InterPro" id="IPR011010">
    <property type="entry name" value="DNA_brk_join_enz"/>
</dbReference>
<evidence type="ECO:0000313" key="2">
    <source>
        <dbReference type="EMBL" id="KAG1551740.1"/>
    </source>
</evidence>
<reference evidence="2" key="1">
    <citation type="journal article" date="2020" name="Microb. Genom.">
        <title>Genetic diversity of clinical and environmental Mucorales isolates obtained from an investigation of mucormycosis cases among solid organ transplant recipients.</title>
        <authorList>
            <person name="Nguyen M.H."/>
            <person name="Kaul D."/>
            <person name="Muto C."/>
            <person name="Cheng S.J."/>
            <person name="Richter R.A."/>
            <person name="Bruno V.M."/>
            <person name="Liu G."/>
            <person name="Beyhan S."/>
            <person name="Sundermann A.J."/>
            <person name="Mounaud S."/>
            <person name="Pasculle A.W."/>
            <person name="Nierman W.C."/>
            <person name="Driscoll E."/>
            <person name="Cumbie R."/>
            <person name="Clancy C.J."/>
            <person name="Dupont C.L."/>
        </authorList>
    </citation>
    <scope>NUCLEOTIDE SEQUENCE</scope>
    <source>
        <strain evidence="2">GL16</strain>
    </source>
</reference>
<comment type="caution">
    <text evidence="2">The sequence shown here is derived from an EMBL/GenBank/DDBJ whole genome shotgun (WGS) entry which is preliminary data.</text>
</comment>
<dbReference type="EMBL" id="JAANIT010000127">
    <property type="protein sequence ID" value="KAG1551740.1"/>
    <property type="molecule type" value="Genomic_DNA"/>
</dbReference>
<dbReference type="AlphaFoldDB" id="A0A9P7CG55"/>
<dbReference type="GO" id="GO:0015074">
    <property type="term" value="P:DNA integration"/>
    <property type="evidence" value="ECO:0007669"/>
    <property type="project" value="InterPro"/>
</dbReference>
<dbReference type="InterPro" id="IPR013762">
    <property type="entry name" value="Integrase-like_cat_sf"/>
</dbReference>